<dbReference type="InterPro" id="IPR032465">
    <property type="entry name" value="ACMSD"/>
</dbReference>
<dbReference type="SUPFAM" id="SSF51556">
    <property type="entry name" value="Metallo-dependent hydrolases"/>
    <property type="match status" value="1"/>
</dbReference>
<evidence type="ECO:0000313" key="4">
    <source>
        <dbReference type="Proteomes" id="UP000245639"/>
    </source>
</evidence>
<sequence>MIVDAHVHVAHLARLKVPWEQWIGPAGPVDEWAACYDSDGAAIPEKVSGFFAAAGVDRVLLFCEYSPKATGWQTVEDMLPLVDADAERFRIVANVNPHVHHPVAREVDRQLDLGAVALKVHPVHAGIAPNDAQLYPAYARCLERGVPVIVHTGPSNFPGATARYGDPVLLDDVLRDFPGLTVVLAHGGRGWSYEAAASLALTRDDLWLDLAGLPPRKLPSYYERFGFERVAPKAIFGTDSPAAHPARNIAAVRALGLDDELTAGVLGEHARRVYPGLDIPPQRV</sequence>
<dbReference type="RefSeq" id="WP_116708905.1">
    <property type="nucleotide sequence ID" value="NZ_QEKW01000007.1"/>
</dbReference>
<dbReference type="InterPro" id="IPR006680">
    <property type="entry name" value="Amidohydro-rel"/>
</dbReference>
<gene>
    <name evidence="3" type="ORF">C8D89_10758</name>
</gene>
<evidence type="ECO:0000259" key="2">
    <source>
        <dbReference type="Pfam" id="PF04909"/>
    </source>
</evidence>
<reference evidence="3 4" key="1">
    <citation type="submission" date="2018-04" db="EMBL/GenBank/DDBJ databases">
        <title>Genomic Encyclopedia of Type Strains, Phase IV (KMG-IV): sequencing the most valuable type-strain genomes for metagenomic binning, comparative biology and taxonomic classification.</title>
        <authorList>
            <person name="Goeker M."/>
        </authorList>
    </citation>
    <scope>NUCLEOTIDE SEQUENCE [LARGE SCALE GENOMIC DNA]</scope>
    <source>
        <strain evidence="3 4">DSM 45771</strain>
    </source>
</reference>
<dbReference type="Proteomes" id="UP000245639">
    <property type="component" value="Unassembled WGS sequence"/>
</dbReference>
<protein>
    <recommendedName>
        <fullName evidence="2">Amidohydrolase-related domain-containing protein</fullName>
    </recommendedName>
</protein>
<dbReference type="CDD" id="cd01292">
    <property type="entry name" value="metallo-dependent_hydrolases"/>
    <property type="match status" value="1"/>
</dbReference>
<dbReference type="Gene3D" id="3.20.20.140">
    <property type="entry name" value="Metal-dependent hydrolases"/>
    <property type="match status" value="1"/>
</dbReference>
<accession>A0A2U1F9Q4</accession>
<feature type="domain" description="Amidohydrolase-related" evidence="2">
    <location>
        <begin position="68"/>
        <end position="275"/>
    </location>
</feature>
<dbReference type="AlphaFoldDB" id="A0A2U1F9Q4"/>
<dbReference type="PANTHER" id="PTHR21240">
    <property type="entry name" value="2-AMINO-3-CARBOXYLMUCONATE-6-SEMIALDEHYDE DECARBOXYLASE"/>
    <property type="match status" value="1"/>
</dbReference>
<dbReference type="GO" id="GO:0016787">
    <property type="term" value="F:hydrolase activity"/>
    <property type="evidence" value="ECO:0007669"/>
    <property type="project" value="InterPro"/>
</dbReference>
<keyword evidence="1" id="KW-0456">Lyase</keyword>
<dbReference type="EMBL" id="QEKW01000007">
    <property type="protein sequence ID" value="PVZ08896.1"/>
    <property type="molecule type" value="Genomic_DNA"/>
</dbReference>
<evidence type="ECO:0000313" key="3">
    <source>
        <dbReference type="EMBL" id="PVZ08896.1"/>
    </source>
</evidence>
<dbReference type="Pfam" id="PF04909">
    <property type="entry name" value="Amidohydro_2"/>
    <property type="match status" value="1"/>
</dbReference>
<name>A0A2U1F9Q4_9PSEU</name>
<dbReference type="InterPro" id="IPR032466">
    <property type="entry name" value="Metal_Hydrolase"/>
</dbReference>
<comment type="caution">
    <text evidence="3">The sequence shown here is derived from an EMBL/GenBank/DDBJ whole genome shotgun (WGS) entry which is preliminary data.</text>
</comment>
<keyword evidence="4" id="KW-1185">Reference proteome</keyword>
<evidence type="ECO:0000256" key="1">
    <source>
        <dbReference type="ARBA" id="ARBA00023239"/>
    </source>
</evidence>
<proteinExistence type="predicted"/>
<dbReference type="GO" id="GO:0016831">
    <property type="term" value="F:carboxy-lyase activity"/>
    <property type="evidence" value="ECO:0007669"/>
    <property type="project" value="InterPro"/>
</dbReference>
<dbReference type="OrthoDB" id="1407586at2"/>
<organism evidence="3 4">
    <name type="scientific">Actinomycetospora cinnamomea</name>
    <dbReference type="NCBI Taxonomy" id="663609"/>
    <lineage>
        <taxon>Bacteria</taxon>
        <taxon>Bacillati</taxon>
        <taxon>Actinomycetota</taxon>
        <taxon>Actinomycetes</taxon>
        <taxon>Pseudonocardiales</taxon>
        <taxon>Pseudonocardiaceae</taxon>
        <taxon>Actinomycetospora</taxon>
    </lineage>
</organism>